<evidence type="ECO:0000256" key="2">
    <source>
        <dbReference type="ARBA" id="ARBA00023306"/>
    </source>
</evidence>
<dbReference type="GO" id="GO:0004860">
    <property type="term" value="F:protein kinase inhibitor activity"/>
    <property type="evidence" value="ECO:0007669"/>
    <property type="project" value="UniProtKB-KW"/>
</dbReference>
<keyword evidence="1" id="KW-0649">Protein kinase inhibitor</keyword>
<reference evidence="4" key="1">
    <citation type="journal article" date="2023" name="Nat. Commun.">
        <title>Diploid and tetraploid genomes of Acorus and the evolution of monocots.</title>
        <authorList>
            <person name="Ma L."/>
            <person name="Liu K.W."/>
            <person name="Li Z."/>
            <person name="Hsiao Y.Y."/>
            <person name="Qi Y."/>
            <person name="Fu T."/>
            <person name="Tang G.D."/>
            <person name="Zhang D."/>
            <person name="Sun W.H."/>
            <person name="Liu D.K."/>
            <person name="Li Y."/>
            <person name="Chen G.Z."/>
            <person name="Liu X.D."/>
            <person name="Liao X.Y."/>
            <person name="Jiang Y.T."/>
            <person name="Yu X."/>
            <person name="Hao Y."/>
            <person name="Huang J."/>
            <person name="Zhao X.W."/>
            <person name="Ke S."/>
            <person name="Chen Y.Y."/>
            <person name="Wu W.L."/>
            <person name="Hsu J.L."/>
            <person name="Lin Y.F."/>
            <person name="Huang M.D."/>
            <person name="Li C.Y."/>
            <person name="Huang L."/>
            <person name="Wang Z.W."/>
            <person name="Zhao X."/>
            <person name="Zhong W.Y."/>
            <person name="Peng D.H."/>
            <person name="Ahmad S."/>
            <person name="Lan S."/>
            <person name="Zhang J.S."/>
            <person name="Tsai W.C."/>
            <person name="Van de Peer Y."/>
            <person name="Liu Z.J."/>
        </authorList>
    </citation>
    <scope>NUCLEOTIDE SEQUENCE</scope>
    <source>
        <strain evidence="4">CP</strain>
    </source>
</reference>
<evidence type="ECO:0000313" key="4">
    <source>
        <dbReference type="EMBL" id="KAK1305550.1"/>
    </source>
</evidence>
<dbReference type="Proteomes" id="UP001180020">
    <property type="component" value="Unassembled WGS sequence"/>
</dbReference>
<sequence length="101" mass="11133">MAPTATTKKRKANHSTVTTEESESTATGDEGAVFPDSSSGCSKPKAKRFRIPELRHCPPAPKRKRRLAIHGGLARLQRPIKFFTPPDLELFFYAASHNVSV</sequence>
<dbReference type="PANTHER" id="PTHR33142">
    <property type="entry name" value="CYCLIN-DEPENDENT PROTEIN KINASE INHIBITOR SMR13"/>
    <property type="match status" value="1"/>
</dbReference>
<dbReference type="InterPro" id="IPR040389">
    <property type="entry name" value="SMR"/>
</dbReference>
<keyword evidence="5" id="KW-1185">Reference proteome</keyword>
<comment type="caution">
    <text evidence="4">The sequence shown here is derived from an EMBL/GenBank/DDBJ whole genome shotgun (WGS) entry which is preliminary data.</text>
</comment>
<organism evidence="4 5">
    <name type="scientific">Acorus calamus</name>
    <name type="common">Sweet flag</name>
    <dbReference type="NCBI Taxonomy" id="4465"/>
    <lineage>
        <taxon>Eukaryota</taxon>
        <taxon>Viridiplantae</taxon>
        <taxon>Streptophyta</taxon>
        <taxon>Embryophyta</taxon>
        <taxon>Tracheophyta</taxon>
        <taxon>Spermatophyta</taxon>
        <taxon>Magnoliopsida</taxon>
        <taxon>Liliopsida</taxon>
        <taxon>Acoraceae</taxon>
        <taxon>Acorus</taxon>
    </lineage>
</organism>
<name>A0AAV9DY08_ACOCL</name>
<gene>
    <name evidence="4" type="ORF">QJS10_CPA10g00195</name>
</gene>
<protein>
    <submittedName>
        <fullName evidence="4">Uncharacterized protein</fullName>
    </submittedName>
</protein>
<evidence type="ECO:0000313" key="5">
    <source>
        <dbReference type="Proteomes" id="UP001180020"/>
    </source>
</evidence>
<feature type="compositionally biased region" description="Low complexity" evidence="3">
    <location>
        <begin position="15"/>
        <end position="27"/>
    </location>
</feature>
<evidence type="ECO:0000256" key="3">
    <source>
        <dbReference type="SAM" id="MobiDB-lite"/>
    </source>
</evidence>
<dbReference type="GO" id="GO:0032875">
    <property type="term" value="P:regulation of DNA endoreduplication"/>
    <property type="evidence" value="ECO:0007669"/>
    <property type="project" value="InterPro"/>
</dbReference>
<dbReference type="GO" id="GO:0005634">
    <property type="term" value="C:nucleus"/>
    <property type="evidence" value="ECO:0007669"/>
    <property type="project" value="TreeGrafter"/>
</dbReference>
<reference evidence="4" key="2">
    <citation type="submission" date="2023-06" db="EMBL/GenBank/DDBJ databases">
        <authorList>
            <person name="Ma L."/>
            <person name="Liu K.-W."/>
            <person name="Li Z."/>
            <person name="Hsiao Y.-Y."/>
            <person name="Qi Y."/>
            <person name="Fu T."/>
            <person name="Tang G."/>
            <person name="Zhang D."/>
            <person name="Sun W.-H."/>
            <person name="Liu D.-K."/>
            <person name="Li Y."/>
            <person name="Chen G.-Z."/>
            <person name="Liu X.-D."/>
            <person name="Liao X.-Y."/>
            <person name="Jiang Y.-T."/>
            <person name="Yu X."/>
            <person name="Hao Y."/>
            <person name="Huang J."/>
            <person name="Zhao X.-W."/>
            <person name="Ke S."/>
            <person name="Chen Y.-Y."/>
            <person name="Wu W.-L."/>
            <person name="Hsu J.-L."/>
            <person name="Lin Y.-F."/>
            <person name="Huang M.-D."/>
            <person name="Li C.-Y."/>
            <person name="Huang L."/>
            <person name="Wang Z.-W."/>
            <person name="Zhao X."/>
            <person name="Zhong W.-Y."/>
            <person name="Peng D.-H."/>
            <person name="Ahmad S."/>
            <person name="Lan S."/>
            <person name="Zhang J.-S."/>
            <person name="Tsai W.-C."/>
            <person name="Van De Peer Y."/>
            <person name="Liu Z.-J."/>
        </authorList>
    </citation>
    <scope>NUCLEOTIDE SEQUENCE</scope>
    <source>
        <strain evidence="4">CP</strain>
        <tissue evidence="4">Leaves</tissue>
    </source>
</reference>
<dbReference type="PANTHER" id="PTHR33142:SF8">
    <property type="entry name" value="CYCLIN-DEPENDENT PROTEIN KINASE INHIBITOR SMR9"/>
    <property type="match status" value="1"/>
</dbReference>
<keyword evidence="2" id="KW-0131">Cell cycle</keyword>
<evidence type="ECO:0000256" key="1">
    <source>
        <dbReference type="ARBA" id="ARBA00023013"/>
    </source>
</evidence>
<proteinExistence type="predicted"/>
<accession>A0AAV9DY08</accession>
<dbReference type="AlphaFoldDB" id="A0AAV9DY08"/>
<dbReference type="EMBL" id="JAUJYO010000010">
    <property type="protein sequence ID" value="KAK1305550.1"/>
    <property type="molecule type" value="Genomic_DNA"/>
</dbReference>
<feature type="region of interest" description="Disordered" evidence="3">
    <location>
        <begin position="1"/>
        <end position="47"/>
    </location>
</feature>